<name>A0A919B4K7_9ACTN</name>
<dbReference type="GO" id="GO:0008194">
    <property type="term" value="F:UDP-glycosyltransferase activity"/>
    <property type="evidence" value="ECO:0007669"/>
    <property type="project" value="InterPro"/>
</dbReference>
<evidence type="ECO:0000259" key="2">
    <source>
        <dbReference type="Pfam" id="PF06722"/>
    </source>
</evidence>
<protein>
    <recommendedName>
        <fullName evidence="2">Erythromycin biosynthesis protein CIII-like C-terminal domain-containing protein</fullName>
    </recommendedName>
</protein>
<sequence length="303" mass="31032">MPSLGAYLQPVAPTGDFPPVVGAARPLGRWGNRTAGRLALHVVDRIHAGAVQDLRTELGLPALSARAERRRAERAGWPVLHGFSTVLVPRPADWRTGLDVVGNWWPHVPPDDPLPTVVEDFLQAGPPPVLVGFGSMAAGDGERLGELAVQALRSAGVRGILQSGSAGLATDAGGDDVLTVGDLPHATLLPRTAAVVHHGGAGTTAATLRAGVPAVPVPVMADQPFWAGRVAGLGAATAPVPYAELTAGRLAEAIRAAVTGPGYREQAERAAARMAAEDGAARVVERIGEAAAGAPHSWLVPAS</sequence>
<dbReference type="GO" id="GO:0017000">
    <property type="term" value="P:antibiotic biosynthetic process"/>
    <property type="evidence" value="ECO:0007669"/>
    <property type="project" value="UniProtKB-ARBA"/>
</dbReference>
<dbReference type="CDD" id="cd03784">
    <property type="entry name" value="GT1_Gtf-like"/>
    <property type="match status" value="1"/>
</dbReference>
<dbReference type="Proteomes" id="UP000638313">
    <property type="component" value="Unassembled WGS sequence"/>
</dbReference>
<dbReference type="InterPro" id="IPR010610">
    <property type="entry name" value="EryCIII-like_C"/>
</dbReference>
<proteinExistence type="predicted"/>
<gene>
    <name evidence="3" type="ORF">GCM10010218_41500</name>
</gene>
<dbReference type="AlphaFoldDB" id="A0A919B4K7"/>
<evidence type="ECO:0000313" key="3">
    <source>
        <dbReference type="EMBL" id="GHF55654.1"/>
    </source>
</evidence>
<dbReference type="EMBL" id="BNBD01000008">
    <property type="protein sequence ID" value="GHF55654.1"/>
    <property type="molecule type" value="Genomic_DNA"/>
</dbReference>
<comment type="caution">
    <text evidence="3">The sequence shown here is derived from an EMBL/GenBank/DDBJ whole genome shotgun (WGS) entry which is preliminary data.</text>
</comment>
<dbReference type="SUPFAM" id="SSF53756">
    <property type="entry name" value="UDP-Glycosyltransferase/glycogen phosphorylase"/>
    <property type="match status" value="1"/>
</dbReference>
<dbReference type="InterPro" id="IPR002213">
    <property type="entry name" value="UDP_glucos_trans"/>
</dbReference>
<dbReference type="GO" id="GO:0016758">
    <property type="term" value="F:hexosyltransferase activity"/>
    <property type="evidence" value="ECO:0007669"/>
    <property type="project" value="UniProtKB-ARBA"/>
</dbReference>
<accession>A0A919B4K7</accession>
<reference evidence="3" key="2">
    <citation type="submission" date="2020-09" db="EMBL/GenBank/DDBJ databases">
        <authorList>
            <person name="Sun Q."/>
            <person name="Ohkuma M."/>
        </authorList>
    </citation>
    <scope>NUCLEOTIDE SEQUENCE</scope>
    <source>
        <strain evidence="3">JCM 4059</strain>
    </source>
</reference>
<dbReference type="Gene3D" id="3.40.50.2000">
    <property type="entry name" value="Glycogen Phosphorylase B"/>
    <property type="match status" value="2"/>
</dbReference>
<reference evidence="3" key="1">
    <citation type="journal article" date="2014" name="Int. J. Syst. Evol. Microbiol.">
        <title>Complete genome sequence of Corynebacterium casei LMG S-19264T (=DSM 44701T), isolated from a smear-ripened cheese.</title>
        <authorList>
            <consortium name="US DOE Joint Genome Institute (JGI-PGF)"/>
            <person name="Walter F."/>
            <person name="Albersmeier A."/>
            <person name="Kalinowski J."/>
            <person name="Ruckert C."/>
        </authorList>
    </citation>
    <scope>NUCLEOTIDE SEQUENCE</scope>
    <source>
        <strain evidence="3">JCM 4059</strain>
    </source>
</reference>
<organism evidence="3 4">
    <name type="scientific">Streptomyces mashuensis</name>
    <dbReference type="NCBI Taxonomy" id="33904"/>
    <lineage>
        <taxon>Bacteria</taxon>
        <taxon>Bacillati</taxon>
        <taxon>Actinomycetota</taxon>
        <taxon>Actinomycetes</taxon>
        <taxon>Kitasatosporales</taxon>
        <taxon>Streptomycetaceae</taxon>
        <taxon>Streptomyces</taxon>
    </lineage>
</organism>
<dbReference type="InterPro" id="IPR050426">
    <property type="entry name" value="Glycosyltransferase_28"/>
</dbReference>
<evidence type="ECO:0000313" key="4">
    <source>
        <dbReference type="Proteomes" id="UP000638313"/>
    </source>
</evidence>
<keyword evidence="1" id="KW-0808">Transferase</keyword>
<keyword evidence="4" id="KW-1185">Reference proteome</keyword>
<dbReference type="PANTHER" id="PTHR48050:SF13">
    <property type="entry name" value="STEROL 3-BETA-GLUCOSYLTRANSFERASE UGT80A2"/>
    <property type="match status" value="1"/>
</dbReference>
<feature type="domain" description="Erythromycin biosynthesis protein CIII-like C-terminal" evidence="2">
    <location>
        <begin position="175"/>
        <end position="287"/>
    </location>
</feature>
<dbReference type="PANTHER" id="PTHR48050">
    <property type="entry name" value="STEROL 3-BETA-GLUCOSYLTRANSFERASE"/>
    <property type="match status" value="1"/>
</dbReference>
<dbReference type="FunFam" id="3.40.50.2000:FF:000009">
    <property type="entry name" value="Sterol 3-beta-glucosyltransferase UGT80A2"/>
    <property type="match status" value="1"/>
</dbReference>
<dbReference type="Pfam" id="PF06722">
    <property type="entry name" value="EryCIII-like_C"/>
    <property type="match status" value="1"/>
</dbReference>
<evidence type="ECO:0000256" key="1">
    <source>
        <dbReference type="ARBA" id="ARBA00022679"/>
    </source>
</evidence>